<dbReference type="Proteomes" id="UP000077667">
    <property type="component" value="Chromosome"/>
</dbReference>
<name>A0A1A9I676_9BACT</name>
<keyword evidence="7" id="KW-0998">Cell outer membrane</keyword>
<dbReference type="RefSeq" id="WP_067757834.1">
    <property type="nucleotide sequence ID" value="NZ_CP015772.1"/>
</dbReference>
<evidence type="ECO:0000256" key="2">
    <source>
        <dbReference type="ARBA" id="ARBA00007613"/>
    </source>
</evidence>
<dbReference type="InterPro" id="IPR051906">
    <property type="entry name" value="TolC-like"/>
</dbReference>
<keyword evidence="3" id="KW-0813">Transport</keyword>
<keyword evidence="10" id="KW-1185">Reference proteome</keyword>
<accession>A0A1A9I676</accession>
<evidence type="ECO:0000256" key="4">
    <source>
        <dbReference type="ARBA" id="ARBA00022452"/>
    </source>
</evidence>
<dbReference type="KEGG" id="nia:A8C56_15345"/>
<dbReference type="PANTHER" id="PTHR30026">
    <property type="entry name" value="OUTER MEMBRANE PROTEIN TOLC"/>
    <property type="match status" value="1"/>
</dbReference>
<evidence type="ECO:0000313" key="10">
    <source>
        <dbReference type="Proteomes" id="UP000077667"/>
    </source>
</evidence>
<dbReference type="GO" id="GO:0015562">
    <property type="term" value="F:efflux transmembrane transporter activity"/>
    <property type="evidence" value="ECO:0007669"/>
    <property type="project" value="InterPro"/>
</dbReference>
<evidence type="ECO:0000256" key="1">
    <source>
        <dbReference type="ARBA" id="ARBA00004442"/>
    </source>
</evidence>
<organism evidence="9 10">
    <name type="scientific">Niabella ginsenosidivorans</name>
    <dbReference type="NCBI Taxonomy" id="1176587"/>
    <lineage>
        <taxon>Bacteria</taxon>
        <taxon>Pseudomonadati</taxon>
        <taxon>Bacteroidota</taxon>
        <taxon>Chitinophagia</taxon>
        <taxon>Chitinophagales</taxon>
        <taxon>Chitinophagaceae</taxon>
        <taxon>Niabella</taxon>
    </lineage>
</organism>
<protein>
    <submittedName>
        <fullName evidence="9">Transporter</fullName>
    </submittedName>
</protein>
<evidence type="ECO:0000256" key="3">
    <source>
        <dbReference type="ARBA" id="ARBA00022448"/>
    </source>
</evidence>
<proteinExistence type="inferred from homology"/>
<evidence type="ECO:0000256" key="8">
    <source>
        <dbReference type="SAM" id="SignalP"/>
    </source>
</evidence>
<dbReference type="GO" id="GO:0015288">
    <property type="term" value="F:porin activity"/>
    <property type="evidence" value="ECO:0007669"/>
    <property type="project" value="TreeGrafter"/>
</dbReference>
<evidence type="ECO:0000256" key="6">
    <source>
        <dbReference type="ARBA" id="ARBA00023136"/>
    </source>
</evidence>
<dbReference type="EMBL" id="CP015772">
    <property type="protein sequence ID" value="ANH82162.1"/>
    <property type="molecule type" value="Genomic_DNA"/>
</dbReference>
<gene>
    <name evidence="9" type="ORF">A8C56_15345</name>
</gene>
<feature type="chain" id="PRO_5008389953" evidence="8">
    <location>
        <begin position="25"/>
        <end position="446"/>
    </location>
</feature>
<comment type="similarity">
    <text evidence="2">Belongs to the outer membrane factor (OMF) (TC 1.B.17) family.</text>
</comment>
<dbReference type="PANTHER" id="PTHR30026:SF20">
    <property type="entry name" value="OUTER MEMBRANE PROTEIN TOLC"/>
    <property type="match status" value="1"/>
</dbReference>
<evidence type="ECO:0000256" key="7">
    <source>
        <dbReference type="ARBA" id="ARBA00023237"/>
    </source>
</evidence>
<dbReference type="SUPFAM" id="SSF56954">
    <property type="entry name" value="Outer membrane efflux proteins (OEP)"/>
    <property type="match status" value="1"/>
</dbReference>
<dbReference type="AlphaFoldDB" id="A0A1A9I676"/>
<dbReference type="Pfam" id="PF02321">
    <property type="entry name" value="OEP"/>
    <property type="match status" value="2"/>
</dbReference>
<comment type="subcellular location">
    <subcellularLocation>
        <location evidence="1">Cell outer membrane</location>
    </subcellularLocation>
</comment>
<keyword evidence="4" id="KW-1134">Transmembrane beta strand</keyword>
<keyword evidence="6" id="KW-0472">Membrane</keyword>
<sequence length="446" mass="48872">MNKKITTIVALFAAFMVFSNSLSAQEVKKLSLQEAVELGLENSKNLKIDQAKIQEATAAVEEAKNRQLPDFKVSGSYMRLTNANIDLKMGQGNSGEGSGSESGTSMPKVSQAMYGIANLTLPLYAGGKIRYGIQSAKYLLEAVKLNTGSDKNAIAYNLTEAYANLFKAAQLIGVIKENLAASQHRDSNFLQLENNGLMARNDRLKAQLQTSDIELQLLEAQNNYNIANVNMDLLLGLPETTVIEVDSTFINSAYEEQPIDYYEEQAIQNRKDMQALDYQQKAAQSGIKAARADYLPSLALTGGYVAADIPKVFTVTNAINGGLGIQYNLSSLWKTGASIRKAKAQAQELLASRDLLTDNIRLEINRDYQNTLLARKKIDVHAQALIQAEENYRITKNKYDNSLVTITDLLDANAALLSSKINLLNARADAALAYQKLLEASGILIK</sequence>
<evidence type="ECO:0000313" key="9">
    <source>
        <dbReference type="EMBL" id="ANH82162.1"/>
    </source>
</evidence>
<dbReference type="GO" id="GO:1990281">
    <property type="term" value="C:efflux pump complex"/>
    <property type="evidence" value="ECO:0007669"/>
    <property type="project" value="TreeGrafter"/>
</dbReference>
<reference evidence="9 10" key="1">
    <citation type="submission" date="2016-05" db="EMBL/GenBank/DDBJ databases">
        <title>Niabella ginsenosidivorans BS26 whole genome sequencing.</title>
        <authorList>
            <person name="Im W.T."/>
            <person name="Siddiqi M.Z."/>
        </authorList>
    </citation>
    <scope>NUCLEOTIDE SEQUENCE [LARGE SCALE GENOMIC DNA]</scope>
    <source>
        <strain evidence="9 10">BS26</strain>
    </source>
</reference>
<keyword evidence="8" id="KW-0732">Signal</keyword>
<keyword evidence="5" id="KW-0812">Transmembrane</keyword>
<dbReference type="OrthoDB" id="680214at2"/>
<dbReference type="STRING" id="1176587.A8C56_15345"/>
<dbReference type="Gene3D" id="1.20.1600.10">
    <property type="entry name" value="Outer membrane efflux proteins (OEP)"/>
    <property type="match status" value="1"/>
</dbReference>
<dbReference type="InterPro" id="IPR003423">
    <property type="entry name" value="OMP_efflux"/>
</dbReference>
<feature type="signal peptide" evidence="8">
    <location>
        <begin position="1"/>
        <end position="24"/>
    </location>
</feature>
<dbReference type="GO" id="GO:0009279">
    <property type="term" value="C:cell outer membrane"/>
    <property type="evidence" value="ECO:0007669"/>
    <property type="project" value="UniProtKB-SubCell"/>
</dbReference>
<evidence type="ECO:0000256" key="5">
    <source>
        <dbReference type="ARBA" id="ARBA00022692"/>
    </source>
</evidence>